<sequence length="314" mass="34596">PPDPILGVSEAFRADTSPKKINLGVGAYRDDNNKPYVLSCVKQAEQRIASANNDKEYLGITGLPAYNALAAQLAYGEDSLALSQARVVTSQSLSRTGALPIGGEFLSRWYTGNGGKKIYLPAPSELFKRKKHVAFFDVAYQGFASGSPAKDAFAVRLFVADGHNILLAQSFAKNLGLYDERVGLFSIVVADKDEAKRVDSQIKILVRPMYSNPPLSGPRIVKEAPRSETNGRPHNHNAFRIKKPPGKDVRIQERLVPYHLPDWHVLFHGLSPEKVDRLKNEFSVYLTRDGRISIAGITSGNVKYLAEAIHEVTK</sequence>
<dbReference type="PRINTS" id="PR00799">
    <property type="entry name" value="TRANSAMINASE"/>
</dbReference>
<dbReference type="GO" id="GO:0030170">
    <property type="term" value="F:pyridoxal phosphate binding"/>
    <property type="evidence" value="ECO:0007669"/>
    <property type="project" value="InterPro"/>
</dbReference>
<feature type="domain" description="Aminotransferase class I/classII large" evidence="8">
    <location>
        <begin position="19"/>
        <end position="124"/>
    </location>
</feature>
<evidence type="ECO:0000256" key="7">
    <source>
        <dbReference type="SAM" id="MobiDB-lite"/>
    </source>
</evidence>
<dbReference type="SUPFAM" id="SSF53383">
    <property type="entry name" value="PLP-dependent transferases"/>
    <property type="match status" value="1"/>
</dbReference>
<dbReference type="Gene3D" id="3.40.640.10">
    <property type="entry name" value="Type I PLP-dependent aspartate aminotransferase-like (Major domain)"/>
    <property type="match status" value="2"/>
</dbReference>
<dbReference type="PANTHER" id="PTHR11879:SF22">
    <property type="entry name" value="ASPARTATE AMINOTRANSFERASE, MITOCHONDRIAL"/>
    <property type="match status" value="1"/>
</dbReference>
<evidence type="ECO:0000259" key="8">
    <source>
        <dbReference type="Pfam" id="PF00155"/>
    </source>
</evidence>
<comment type="caution">
    <text evidence="9">The sequence shown here is derived from an EMBL/GenBank/DDBJ whole genome shotgun (WGS) entry which is preliminary data.</text>
</comment>
<keyword evidence="5" id="KW-0808">Transferase</keyword>
<comment type="similarity">
    <text evidence="2">Belongs to the class-I pyridoxal-phosphate-dependent aminotransferase family.</text>
</comment>
<dbReference type="PANTHER" id="PTHR11879">
    <property type="entry name" value="ASPARTATE AMINOTRANSFERASE"/>
    <property type="match status" value="1"/>
</dbReference>
<feature type="domain" description="Aminotransferase class I/classII large" evidence="8">
    <location>
        <begin position="125"/>
        <end position="309"/>
    </location>
</feature>
<dbReference type="InterPro" id="IPR004839">
    <property type="entry name" value="Aminotransferase_I/II_large"/>
</dbReference>
<dbReference type="Pfam" id="PF00155">
    <property type="entry name" value="Aminotran_1_2"/>
    <property type="match status" value="2"/>
</dbReference>
<keyword evidence="10" id="KW-1185">Reference proteome</keyword>
<dbReference type="GO" id="GO:0006533">
    <property type="term" value="P:L-aspartate catabolic process"/>
    <property type="evidence" value="ECO:0007669"/>
    <property type="project" value="TreeGrafter"/>
</dbReference>
<dbReference type="EMBL" id="JADGJH010002811">
    <property type="protein sequence ID" value="KAJ3094691.1"/>
    <property type="molecule type" value="Genomic_DNA"/>
</dbReference>
<accession>A0AAD5SSD4</accession>
<evidence type="ECO:0000256" key="2">
    <source>
        <dbReference type="ARBA" id="ARBA00007441"/>
    </source>
</evidence>
<keyword evidence="6" id="KW-0663">Pyridoxal phosphate</keyword>
<reference evidence="9" key="1">
    <citation type="submission" date="2020-05" db="EMBL/GenBank/DDBJ databases">
        <title>Phylogenomic resolution of chytrid fungi.</title>
        <authorList>
            <person name="Stajich J.E."/>
            <person name="Amses K."/>
            <person name="Simmons R."/>
            <person name="Seto K."/>
            <person name="Myers J."/>
            <person name="Bonds A."/>
            <person name="Quandt C.A."/>
            <person name="Barry K."/>
            <person name="Liu P."/>
            <person name="Grigoriev I."/>
            <person name="Longcore J.E."/>
            <person name="James T.Y."/>
        </authorList>
    </citation>
    <scope>NUCLEOTIDE SEQUENCE</scope>
    <source>
        <strain evidence="9">JEL0513</strain>
    </source>
</reference>
<proteinExistence type="inferred from homology"/>
<dbReference type="InterPro" id="IPR000796">
    <property type="entry name" value="Asp_trans"/>
</dbReference>
<dbReference type="GO" id="GO:0005739">
    <property type="term" value="C:mitochondrion"/>
    <property type="evidence" value="ECO:0007669"/>
    <property type="project" value="TreeGrafter"/>
</dbReference>
<protein>
    <submittedName>
        <fullName evidence="9">Aspartate aminotransferase, mitochondrial</fullName>
    </submittedName>
</protein>
<dbReference type="InterPro" id="IPR015424">
    <property type="entry name" value="PyrdxlP-dep_Trfase"/>
</dbReference>
<dbReference type="Gene3D" id="3.90.1150.10">
    <property type="entry name" value="Aspartate Aminotransferase, domain 1"/>
    <property type="match status" value="2"/>
</dbReference>
<comment type="cofactor">
    <cofactor evidence="1">
        <name>pyridoxal 5'-phosphate</name>
        <dbReference type="ChEBI" id="CHEBI:597326"/>
    </cofactor>
</comment>
<comment type="subunit">
    <text evidence="3">Homodimer.</text>
</comment>
<name>A0AAD5SSD4_9FUNG</name>
<evidence type="ECO:0000313" key="10">
    <source>
        <dbReference type="Proteomes" id="UP001211907"/>
    </source>
</evidence>
<evidence type="ECO:0000256" key="3">
    <source>
        <dbReference type="ARBA" id="ARBA00011738"/>
    </source>
</evidence>
<organism evidence="9 10">
    <name type="scientific">Physocladia obscura</name>
    <dbReference type="NCBI Taxonomy" id="109957"/>
    <lineage>
        <taxon>Eukaryota</taxon>
        <taxon>Fungi</taxon>
        <taxon>Fungi incertae sedis</taxon>
        <taxon>Chytridiomycota</taxon>
        <taxon>Chytridiomycota incertae sedis</taxon>
        <taxon>Chytridiomycetes</taxon>
        <taxon>Chytridiales</taxon>
        <taxon>Chytriomycetaceae</taxon>
        <taxon>Physocladia</taxon>
    </lineage>
</organism>
<feature type="non-terminal residue" evidence="9">
    <location>
        <position position="314"/>
    </location>
</feature>
<dbReference type="InterPro" id="IPR015421">
    <property type="entry name" value="PyrdxlP-dep_Trfase_major"/>
</dbReference>
<dbReference type="GO" id="GO:0004069">
    <property type="term" value="F:L-aspartate:2-oxoglutarate aminotransferase activity"/>
    <property type="evidence" value="ECO:0007669"/>
    <property type="project" value="UniProtKB-EC"/>
</dbReference>
<evidence type="ECO:0000256" key="5">
    <source>
        <dbReference type="ARBA" id="ARBA00022679"/>
    </source>
</evidence>
<gene>
    <name evidence="9" type="primary">GOT2_2</name>
    <name evidence="9" type="ORF">HK100_006059</name>
</gene>
<feature type="compositionally biased region" description="Basic and acidic residues" evidence="7">
    <location>
        <begin position="220"/>
        <end position="231"/>
    </location>
</feature>
<evidence type="ECO:0000256" key="1">
    <source>
        <dbReference type="ARBA" id="ARBA00001933"/>
    </source>
</evidence>
<evidence type="ECO:0000313" key="9">
    <source>
        <dbReference type="EMBL" id="KAJ3094691.1"/>
    </source>
</evidence>
<evidence type="ECO:0000256" key="6">
    <source>
        <dbReference type="ARBA" id="ARBA00022898"/>
    </source>
</evidence>
<keyword evidence="4 9" id="KW-0032">Aminotransferase</keyword>
<dbReference type="AlphaFoldDB" id="A0AAD5SSD4"/>
<dbReference type="InterPro" id="IPR015422">
    <property type="entry name" value="PyrdxlP-dep_Trfase_small"/>
</dbReference>
<dbReference type="Proteomes" id="UP001211907">
    <property type="component" value="Unassembled WGS sequence"/>
</dbReference>
<evidence type="ECO:0000256" key="4">
    <source>
        <dbReference type="ARBA" id="ARBA00022576"/>
    </source>
</evidence>
<feature type="region of interest" description="Disordered" evidence="7">
    <location>
        <begin position="217"/>
        <end position="238"/>
    </location>
</feature>